<keyword evidence="3" id="KW-1185">Reference proteome</keyword>
<feature type="domain" description="Helitron helicase-like" evidence="1">
    <location>
        <begin position="74"/>
        <end position="280"/>
    </location>
</feature>
<evidence type="ECO:0000313" key="2">
    <source>
        <dbReference type="EMBL" id="KAJ4500187.1"/>
    </source>
</evidence>
<dbReference type="EMBL" id="JANVFT010000007">
    <property type="protein sequence ID" value="KAJ4500187.1"/>
    <property type="molecule type" value="Genomic_DNA"/>
</dbReference>
<accession>A0ABQ8VX58</accession>
<gene>
    <name evidence="2" type="ORF">C8R41DRAFT_893157</name>
</gene>
<proteinExistence type="predicted"/>
<organism evidence="2 3">
    <name type="scientific">Lentinula lateritia</name>
    <dbReference type="NCBI Taxonomy" id="40482"/>
    <lineage>
        <taxon>Eukaryota</taxon>
        <taxon>Fungi</taxon>
        <taxon>Dikarya</taxon>
        <taxon>Basidiomycota</taxon>
        <taxon>Agaricomycotina</taxon>
        <taxon>Agaricomycetes</taxon>
        <taxon>Agaricomycetidae</taxon>
        <taxon>Agaricales</taxon>
        <taxon>Marasmiineae</taxon>
        <taxon>Omphalotaceae</taxon>
        <taxon>Lentinula</taxon>
    </lineage>
</organism>
<reference evidence="2" key="1">
    <citation type="submission" date="2022-08" db="EMBL/GenBank/DDBJ databases">
        <title>A Global Phylogenomic Analysis of the Shiitake Genus Lentinula.</title>
        <authorList>
            <consortium name="DOE Joint Genome Institute"/>
            <person name="Sierra-Patev S."/>
            <person name="Min B."/>
            <person name="Naranjo-Ortiz M."/>
            <person name="Looney B."/>
            <person name="Konkel Z."/>
            <person name="Slot J.C."/>
            <person name="Sakamoto Y."/>
            <person name="Steenwyk J.L."/>
            <person name="Rokas A."/>
            <person name="Carro J."/>
            <person name="Camarero S."/>
            <person name="Ferreira P."/>
            <person name="Molpeceres G."/>
            <person name="Ruiz-Duenas F.J."/>
            <person name="Serrano A."/>
            <person name="Henrissat B."/>
            <person name="Drula E."/>
            <person name="Hughes K.W."/>
            <person name="Mata J.L."/>
            <person name="Ishikawa N.K."/>
            <person name="Vargas-Isla R."/>
            <person name="Ushijima S."/>
            <person name="Smith C.A."/>
            <person name="Ahrendt S."/>
            <person name="Andreopoulos W."/>
            <person name="He G."/>
            <person name="Labutti K."/>
            <person name="Lipzen A."/>
            <person name="Ng V."/>
            <person name="Riley R."/>
            <person name="Sandor L."/>
            <person name="Barry K."/>
            <person name="Martinez A.T."/>
            <person name="Xiao Y."/>
            <person name="Gibbons J.G."/>
            <person name="Terashima K."/>
            <person name="Grigoriev I.V."/>
            <person name="Hibbett D.S."/>
        </authorList>
    </citation>
    <scope>NUCLEOTIDE SEQUENCE</scope>
    <source>
        <strain evidence="2">RHP3577 ss4</strain>
    </source>
</reference>
<dbReference type="InterPro" id="IPR025476">
    <property type="entry name" value="Helitron_helicase-like"/>
</dbReference>
<dbReference type="Proteomes" id="UP001150217">
    <property type="component" value="Unassembled WGS sequence"/>
</dbReference>
<sequence>MGWGLMNLWSKGEEGAYIVHHGSKPASDFGHPLKGKETLDERPNYFERAFPILFPHGQGGIEANRPVAVTFREHIQWTLCYHDRQFWTHESYPFVAFGILQRQEALSSARIQMRQKTFEAEARLMSIITKESLEEAQRQEEKNKPISDPAVRMLRSHVQTTSGRVIGSDAIRYHARSQLWSTTIYLTPPSLWITINPCDLHDPIAQVFAGEKIDMDAFEAAMGPNKDTRAKNIADDPYAAVKFFHFIIQAILHMLFGIQVTPYWVKSSEGIFGRLRLYFGAKDGLLAQNNTTHASSAAV</sequence>
<protein>
    <recommendedName>
        <fullName evidence="1">Helitron helicase-like domain-containing protein</fullName>
    </recommendedName>
</protein>
<comment type="caution">
    <text evidence="2">The sequence shown here is derived from an EMBL/GenBank/DDBJ whole genome shotgun (WGS) entry which is preliminary data.</text>
</comment>
<dbReference type="Pfam" id="PF14214">
    <property type="entry name" value="Helitron_like_N"/>
    <property type="match status" value="1"/>
</dbReference>
<evidence type="ECO:0000313" key="3">
    <source>
        <dbReference type="Proteomes" id="UP001150217"/>
    </source>
</evidence>
<name>A0ABQ8VX58_9AGAR</name>
<evidence type="ECO:0000259" key="1">
    <source>
        <dbReference type="Pfam" id="PF14214"/>
    </source>
</evidence>